<proteinExistence type="predicted"/>
<gene>
    <name evidence="2" type="ORF">QR685DRAFT_32639</name>
</gene>
<comment type="caution">
    <text evidence="2">The sequence shown here is derived from an EMBL/GenBank/DDBJ whole genome shotgun (WGS) entry which is preliminary data.</text>
</comment>
<sequence length="165" mass="17757">MGTSPWPGSCPRTLCILDRPSRRPAGSARSALSGSSPLRIGTLGSRVKSPASMATPTAPPSFSFPEHSTTTFPKESFGLPHPSILLGAFGRQTLKQHLSSIHYSGTALNIADWTHRRASASTVRAASTITANHPLRLTAQLTADFSVRHLLRIITVVYHDLYMAL</sequence>
<keyword evidence="3" id="KW-1185">Reference proteome</keyword>
<accession>A0ABR3DQZ1</accession>
<dbReference type="Proteomes" id="UP001451303">
    <property type="component" value="Unassembled WGS sequence"/>
</dbReference>
<protein>
    <submittedName>
        <fullName evidence="2">Uncharacterized protein</fullName>
    </submittedName>
</protein>
<feature type="compositionally biased region" description="Low complexity" evidence="1">
    <location>
        <begin position="23"/>
        <end position="39"/>
    </location>
</feature>
<dbReference type="EMBL" id="JAVLET010000001">
    <property type="protein sequence ID" value="KAL0475052.1"/>
    <property type="molecule type" value="Genomic_DNA"/>
</dbReference>
<evidence type="ECO:0000313" key="2">
    <source>
        <dbReference type="EMBL" id="KAL0475052.1"/>
    </source>
</evidence>
<evidence type="ECO:0000313" key="3">
    <source>
        <dbReference type="Proteomes" id="UP001451303"/>
    </source>
</evidence>
<name>A0ABR3DQZ1_NEUIN</name>
<evidence type="ECO:0000256" key="1">
    <source>
        <dbReference type="SAM" id="MobiDB-lite"/>
    </source>
</evidence>
<reference evidence="2 3" key="1">
    <citation type="submission" date="2023-09" db="EMBL/GenBank/DDBJ databases">
        <title>Multi-omics analysis of a traditional fermented food reveals byproduct-associated fungal strains for waste-to-food upcycling.</title>
        <authorList>
            <consortium name="Lawrence Berkeley National Laboratory"/>
            <person name="Rekdal V.M."/>
            <person name="Villalobos-Escobedo J.M."/>
            <person name="Rodriguez-Valeron N."/>
            <person name="Garcia M.O."/>
            <person name="Vasquez D.P."/>
            <person name="Damayanti I."/>
            <person name="Sorensen P.M."/>
            <person name="Baidoo E.E."/>
            <person name="De Carvalho A.C."/>
            <person name="Riley R."/>
            <person name="Lipzen A."/>
            <person name="He G."/>
            <person name="Yan M."/>
            <person name="Haridas S."/>
            <person name="Daum C."/>
            <person name="Yoshinaga Y."/>
            <person name="Ng V."/>
            <person name="Grigoriev I.V."/>
            <person name="Munk R."/>
            <person name="Nuraida L."/>
            <person name="Wijaya C.H."/>
            <person name="Morales P.-C."/>
            <person name="Keasling J.D."/>
        </authorList>
    </citation>
    <scope>NUCLEOTIDE SEQUENCE [LARGE SCALE GENOMIC DNA]</scope>
    <source>
        <strain evidence="2 3">FGSC 2613</strain>
    </source>
</reference>
<organism evidence="2 3">
    <name type="scientific">Neurospora intermedia</name>
    <dbReference type="NCBI Taxonomy" id="5142"/>
    <lineage>
        <taxon>Eukaryota</taxon>
        <taxon>Fungi</taxon>
        <taxon>Dikarya</taxon>
        <taxon>Ascomycota</taxon>
        <taxon>Pezizomycotina</taxon>
        <taxon>Sordariomycetes</taxon>
        <taxon>Sordariomycetidae</taxon>
        <taxon>Sordariales</taxon>
        <taxon>Sordariaceae</taxon>
        <taxon>Neurospora</taxon>
    </lineage>
</organism>
<feature type="region of interest" description="Disordered" evidence="1">
    <location>
        <begin position="17"/>
        <end position="68"/>
    </location>
</feature>
<feature type="compositionally biased region" description="Low complexity" evidence="1">
    <location>
        <begin position="49"/>
        <end position="63"/>
    </location>
</feature>